<dbReference type="InterPro" id="IPR029052">
    <property type="entry name" value="Metallo-depent_PP-like"/>
</dbReference>
<proteinExistence type="predicted"/>
<evidence type="ECO:0000313" key="5">
    <source>
        <dbReference type="Proteomes" id="UP001164743"/>
    </source>
</evidence>
<dbReference type="PANTHER" id="PTHR32440">
    <property type="entry name" value="PHOSPHATASE DCR2-RELATED-RELATED"/>
    <property type="match status" value="1"/>
</dbReference>
<dbReference type="GeneID" id="77813272"/>
<keyword evidence="2" id="KW-0812">Transmembrane</keyword>
<dbReference type="SUPFAM" id="SSF56300">
    <property type="entry name" value="Metallo-dependent phosphatases"/>
    <property type="match status" value="1"/>
</dbReference>
<evidence type="ECO:0000256" key="2">
    <source>
        <dbReference type="SAM" id="Phobius"/>
    </source>
</evidence>
<feature type="compositionally biased region" description="Polar residues" evidence="1">
    <location>
        <begin position="211"/>
        <end position="220"/>
    </location>
</feature>
<evidence type="ECO:0000256" key="1">
    <source>
        <dbReference type="SAM" id="MobiDB-lite"/>
    </source>
</evidence>
<organism evidence="4 5">
    <name type="scientific">Puccinia triticina</name>
    <dbReference type="NCBI Taxonomy" id="208348"/>
    <lineage>
        <taxon>Eukaryota</taxon>
        <taxon>Fungi</taxon>
        <taxon>Dikarya</taxon>
        <taxon>Basidiomycota</taxon>
        <taxon>Pucciniomycotina</taxon>
        <taxon>Pucciniomycetes</taxon>
        <taxon>Pucciniales</taxon>
        <taxon>Pucciniaceae</taxon>
        <taxon>Puccinia</taxon>
    </lineage>
</organism>
<feature type="transmembrane region" description="Helical" evidence="2">
    <location>
        <begin position="171"/>
        <end position="190"/>
    </location>
</feature>
<evidence type="ECO:0000313" key="4">
    <source>
        <dbReference type="EMBL" id="WAQ88069.1"/>
    </source>
</evidence>
<dbReference type="EMBL" id="CP110429">
    <property type="protein sequence ID" value="WAQ88069.1"/>
    <property type="molecule type" value="Genomic_DNA"/>
</dbReference>
<dbReference type="Proteomes" id="UP001164743">
    <property type="component" value="Chromosome 9A"/>
</dbReference>
<protein>
    <recommendedName>
        <fullName evidence="3">Calcineurin-like phosphoesterase domain-containing protein</fullName>
    </recommendedName>
</protein>
<dbReference type="PANTHER" id="PTHR32440:SF0">
    <property type="entry name" value="PHOSPHATASE DCR2-RELATED"/>
    <property type="match status" value="1"/>
</dbReference>
<name>A0ABY7CS83_9BASI</name>
<dbReference type="RefSeq" id="XP_053023624.1">
    <property type="nucleotide sequence ID" value="XM_053172377.1"/>
</dbReference>
<gene>
    <name evidence="4" type="ORF">PtA15_9A194</name>
</gene>
<accession>A0ABY7CS83</accession>
<feature type="region of interest" description="Disordered" evidence="1">
    <location>
        <begin position="68"/>
        <end position="149"/>
    </location>
</feature>
<dbReference type="Pfam" id="PF00149">
    <property type="entry name" value="Metallophos"/>
    <property type="match status" value="1"/>
</dbReference>
<dbReference type="Gene3D" id="3.60.21.10">
    <property type="match status" value="1"/>
</dbReference>
<evidence type="ECO:0000259" key="3">
    <source>
        <dbReference type="Pfam" id="PF00149"/>
    </source>
</evidence>
<dbReference type="InterPro" id="IPR004843">
    <property type="entry name" value="Calcineurin-like_PHP"/>
</dbReference>
<keyword evidence="5" id="KW-1185">Reference proteome</keyword>
<feature type="region of interest" description="Disordered" evidence="1">
    <location>
        <begin position="211"/>
        <end position="234"/>
    </location>
</feature>
<sequence>MRAEEQMALFFPFLCTPIKQAYGCIRMVDAEAEHAIGSLIISSCGVFPRMAGCGGPAVSVWLATVADAPQSQRRRQPHTPYPIPRQQRPGHIKPRPPTPPHPRTIPPHQPAPSSTDTMAWPHNQKASATASGRAQKRTHLEDDEDEDDAQLLLPTSNGLTHKRIQRVKHSLSYILISGAASFVLVIMVWLGPGLVSHDPKGIATQSNAHVGYSEDTSSTGKPIIPVSANSSSRPKLSVSKLPVERKPIPHHSWNPLIYDPAPITHVYVKPCMFPPWAFKSFCTPHQTAREIALYGRWVRVPRDLSKGVGHYYTEIYYRRAQTLDVSSLDPKPITGLQIVDEDEESDPVIKAKLAKEGWEVAGESLRTGIWPTRVTDAKLYFTRSTSFMNPTDQAAVQPINEISVLWSHKADLTKPWWGFERLNKPVFDGDNLIDHIQCDISVRRQIIEPPPPPALTFQKDGKFKIMQISDLHFSASGGTCQSASELENCAKDGADGTTKKWLTKAIGEARPDLIVLGGDQLLGRDKTFDTISTLTKIGHFFADQKVPWTVVFGNHDVDRSLAIEEQMYLMKQMPFFLGKAGPGVPGFDDEGHPQVDQLSDMGVGNYVLRVNASLADPTQLLSLYFLDSHDYPRKTFSHLWDIAMGGSSKFDWLKKSQIEWYKRQSEAQPRVLQPYEASAGYRARAAAAENAGKKSKPVGLMFFHIPLPEAYAKADLNPKSKAELVFGNQRESPLNAEDGDHFFEKAIRATPISDSHSNATTFEPEIKVIANGHAHATDTCRQHQGVYHCFSGLASYSGTLDAKAARGWERRVRVFEVERFGGKVATYLLKHALDSPGHPVVRLGSHVLFDSESTSS</sequence>
<keyword evidence="2" id="KW-0472">Membrane</keyword>
<keyword evidence="2" id="KW-1133">Transmembrane helix</keyword>
<feature type="domain" description="Calcineurin-like phosphoesterase" evidence="3">
    <location>
        <begin position="463"/>
        <end position="643"/>
    </location>
</feature>
<feature type="compositionally biased region" description="Pro residues" evidence="1">
    <location>
        <begin position="95"/>
        <end position="110"/>
    </location>
</feature>
<reference evidence="4" key="1">
    <citation type="submission" date="2022-10" db="EMBL/GenBank/DDBJ databases">
        <title>Puccinia triticina Genome sequencing and assembly.</title>
        <authorList>
            <person name="Li C."/>
        </authorList>
    </citation>
    <scope>NUCLEOTIDE SEQUENCE</scope>
    <source>
        <strain evidence="4">Pt15</strain>
    </source>
</reference>